<dbReference type="PRINTS" id="PR00143">
    <property type="entry name" value="CITRTSNTHASE"/>
</dbReference>
<dbReference type="GO" id="GO:0036440">
    <property type="term" value="F:citrate synthase activity"/>
    <property type="evidence" value="ECO:0007669"/>
    <property type="project" value="UniProtKB-EC"/>
</dbReference>
<evidence type="ECO:0000313" key="11">
    <source>
        <dbReference type="Proteomes" id="UP001519309"/>
    </source>
</evidence>
<dbReference type="Pfam" id="PF00285">
    <property type="entry name" value="Citrate_synt"/>
    <property type="match status" value="1"/>
</dbReference>
<comment type="pathway">
    <text evidence="1">Carbohydrate metabolism; tricarboxylic acid cycle.</text>
</comment>
<dbReference type="RefSeq" id="WP_067301895.1">
    <property type="nucleotide sequence ID" value="NZ_CP016279.1"/>
</dbReference>
<comment type="catalytic activity">
    <reaction evidence="4">
        <text>oxaloacetate + acetyl-CoA + H2O = citrate + CoA + H(+)</text>
        <dbReference type="Rhea" id="RHEA:16845"/>
        <dbReference type="ChEBI" id="CHEBI:15377"/>
        <dbReference type="ChEBI" id="CHEBI:15378"/>
        <dbReference type="ChEBI" id="CHEBI:16452"/>
        <dbReference type="ChEBI" id="CHEBI:16947"/>
        <dbReference type="ChEBI" id="CHEBI:57287"/>
        <dbReference type="ChEBI" id="CHEBI:57288"/>
        <dbReference type="EC" id="2.3.3.16"/>
    </reaction>
</comment>
<dbReference type="InterPro" id="IPR036969">
    <property type="entry name" value="Citrate_synthase_sf"/>
</dbReference>
<evidence type="ECO:0000313" key="9">
    <source>
        <dbReference type="EMBL" id="MBP2048447.1"/>
    </source>
</evidence>
<dbReference type="InterPro" id="IPR016143">
    <property type="entry name" value="Citrate_synth-like_sm_a-sub"/>
</dbReference>
<name>A0A1B1ATW3_9ACTN</name>
<dbReference type="EMBL" id="CP016279">
    <property type="protein sequence ID" value="ANP49960.1"/>
    <property type="molecule type" value="Genomic_DNA"/>
</dbReference>
<dbReference type="InterPro" id="IPR016142">
    <property type="entry name" value="Citrate_synth-like_lrg_a-sub"/>
</dbReference>
<evidence type="ECO:0000256" key="7">
    <source>
        <dbReference type="RuleBase" id="RU003406"/>
    </source>
</evidence>
<dbReference type="InterPro" id="IPR024176">
    <property type="entry name" value="Citrate_synthase_bac-typ"/>
</dbReference>
<reference evidence="8 10" key="1">
    <citation type="submission" date="2016-06" db="EMBL/GenBank/DDBJ databases">
        <title>Complete genome sequence of Streptomyces griseochromogenes ATCC 14511, the Blasticidin S producer.</title>
        <authorList>
            <person name="Wu L."/>
        </authorList>
    </citation>
    <scope>NUCLEOTIDE SEQUENCE [LARGE SCALE GENOMIC DNA]</scope>
    <source>
        <strain evidence="8 10">ATCC 14511</strain>
    </source>
</reference>
<dbReference type="STRING" id="68214.AVL59_10380"/>
<dbReference type="GO" id="GO:0005829">
    <property type="term" value="C:cytosol"/>
    <property type="evidence" value="ECO:0007669"/>
    <property type="project" value="TreeGrafter"/>
</dbReference>
<evidence type="ECO:0000256" key="1">
    <source>
        <dbReference type="ARBA" id="ARBA00005163"/>
    </source>
</evidence>
<dbReference type="Proteomes" id="UP000092659">
    <property type="component" value="Chromosome"/>
</dbReference>
<dbReference type="PANTHER" id="PTHR11739">
    <property type="entry name" value="CITRATE SYNTHASE"/>
    <property type="match status" value="1"/>
</dbReference>
<keyword evidence="3 5" id="KW-0808">Transferase</keyword>
<dbReference type="InterPro" id="IPR019810">
    <property type="entry name" value="Citrate_synthase_AS"/>
</dbReference>
<dbReference type="EMBL" id="JAGGLP010000002">
    <property type="protein sequence ID" value="MBP2048447.1"/>
    <property type="molecule type" value="Genomic_DNA"/>
</dbReference>
<gene>
    <name evidence="8" type="ORF">AVL59_10380</name>
    <name evidence="9" type="ORF">J2Z21_001371</name>
</gene>
<proteinExistence type="inferred from homology"/>
<dbReference type="AlphaFoldDB" id="A0A1B1ATW3"/>
<feature type="active site" evidence="6">
    <location>
        <position position="272"/>
    </location>
</feature>
<dbReference type="PIRSF" id="PIRSF001369">
    <property type="entry name" value="Citrate_synth"/>
    <property type="match status" value="1"/>
</dbReference>
<keyword evidence="9" id="KW-0012">Acyltransferase</keyword>
<dbReference type="Gene3D" id="1.10.230.10">
    <property type="entry name" value="Cytochrome P450-Terp, domain 2"/>
    <property type="match status" value="1"/>
</dbReference>
<sequence>MSINRAASVVDVPRGLAGVVVTDTEVGDVRGLEGFYHYRQYSAVELAHTRGFEDVWHLLVHGALPDAERRAAFTAETAALRRLPEEVRSALPALAKAGRDSGPLTGMRTALSLLGAAKGFRPVYDMDADQRRADTVAACAAVPTLLTALYRLGRGLGPVEPREDLSYAANYLYMLTGEEPEPRRARAVEQYLISTIDHGFNASTFTARVIASTGADVAACLVGAVGALSGPLHGGAPSRALDTLDTIGTPDRIDSWIRERVLAGDRIMGFGHAVYRTEDPRSRMLREIAQGFGGPRVDFAVEVERHVEAILAELKPGRELHTNVEFYAGVVMELCGLPREMFTPTFAAARVVGWSANILEQAADSKIIRPVARYVGPEPEPAVPTRP</sequence>
<dbReference type="OrthoDB" id="9800864at2"/>
<reference evidence="9 11" key="2">
    <citation type="submission" date="2021-03" db="EMBL/GenBank/DDBJ databases">
        <title>Genomic Encyclopedia of Type Strains, Phase IV (KMG-IV): sequencing the most valuable type-strain genomes for metagenomic binning, comparative biology and taxonomic classification.</title>
        <authorList>
            <person name="Goeker M."/>
        </authorList>
    </citation>
    <scope>NUCLEOTIDE SEQUENCE [LARGE SCALE GENOMIC DNA]</scope>
    <source>
        <strain evidence="9 11">DSM 40499</strain>
    </source>
</reference>
<feature type="active site" evidence="6">
    <location>
        <position position="325"/>
    </location>
</feature>
<dbReference type="SUPFAM" id="SSF48256">
    <property type="entry name" value="Citrate synthase"/>
    <property type="match status" value="1"/>
</dbReference>
<dbReference type="PROSITE" id="PS00480">
    <property type="entry name" value="CITRATE_SYNTHASE"/>
    <property type="match status" value="1"/>
</dbReference>
<evidence type="ECO:0000313" key="10">
    <source>
        <dbReference type="Proteomes" id="UP000092659"/>
    </source>
</evidence>
<dbReference type="GO" id="GO:0006099">
    <property type="term" value="P:tricarboxylic acid cycle"/>
    <property type="evidence" value="ECO:0007669"/>
    <property type="project" value="UniProtKB-UniPathway"/>
</dbReference>
<dbReference type="PANTHER" id="PTHR11739:SF23">
    <property type="entry name" value="CITRATE SYNTHASE 2-RELATED"/>
    <property type="match status" value="1"/>
</dbReference>
<comment type="similarity">
    <text evidence="2 5 7">Belongs to the citrate synthase family.</text>
</comment>
<evidence type="ECO:0000256" key="6">
    <source>
        <dbReference type="PIRSR" id="PIRSR001369-1"/>
    </source>
</evidence>
<dbReference type="KEGG" id="sgs:AVL59_10380"/>
<dbReference type="Proteomes" id="UP001519309">
    <property type="component" value="Unassembled WGS sequence"/>
</dbReference>
<dbReference type="Gene3D" id="1.10.580.10">
    <property type="entry name" value="Citrate Synthase, domain 1"/>
    <property type="match status" value="1"/>
</dbReference>
<protein>
    <recommendedName>
        <fullName evidence="5">Citrate synthase</fullName>
    </recommendedName>
</protein>
<evidence type="ECO:0000256" key="2">
    <source>
        <dbReference type="ARBA" id="ARBA00010566"/>
    </source>
</evidence>
<organism evidence="8 10">
    <name type="scientific">Streptomyces griseochromogenes</name>
    <dbReference type="NCBI Taxonomy" id="68214"/>
    <lineage>
        <taxon>Bacteria</taxon>
        <taxon>Bacillati</taxon>
        <taxon>Actinomycetota</taxon>
        <taxon>Actinomycetes</taxon>
        <taxon>Kitasatosporales</taxon>
        <taxon>Streptomycetaceae</taxon>
        <taxon>Streptomyces</taxon>
    </lineage>
</organism>
<dbReference type="NCBIfam" id="NF009005">
    <property type="entry name" value="PRK12350.1"/>
    <property type="match status" value="1"/>
</dbReference>
<evidence type="ECO:0000313" key="8">
    <source>
        <dbReference type="EMBL" id="ANP49960.1"/>
    </source>
</evidence>
<evidence type="ECO:0000256" key="4">
    <source>
        <dbReference type="ARBA" id="ARBA00049288"/>
    </source>
</evidence>
<evidence type="ECO:0000256" key="3">
    <source>
        <dbReference type="ARBA" id="ARBA00022679"/>
    </source>
</evidence>
<dbReference type="GO" id="GO:0005975">
    <property type="term" value="P:carbohydrate metabolic process"/>
    <property type="evidence" value="ECO:0007669"/>
    <property type="project" value="TreeGrafter"/>
</dbReference>
<evidence type="ECO:0000256" key="5">
    <source>
        <dbReference type="PIRNR" id="PIRNR001369"/>
    </source>
</evidence>
<dbReference type="UniPathway" id="UPA00223"/>
<dbReference type="CDD" id="cd06109">
    <property type="entry name" value="BsCS-I_like"/>
    <property type="match status" value="1"/>
</dbReference>
<accession>A0A1B1ATW3</accession>
<dbReference type="FunFam" id="1.10.230.10:FF:000007">
    <property type="entry name" value="Citrate synthase"/>
    <property type="match status" value="1"/>
</dbReference>
<keyword evidence="11" id="KW-1185">Reference proteome</keyword>
<dbReference type="InterPro" id="IPR002020">
    <property type="entry name" value="Citrate_synthase"/>
</dbReference>